<dbReference type="AlphaFoldDB" id="A0A5R8K8L7"/>
<evidence type="ECO:0000313" key="2">
    <source>
        <dbReference type="EMBL" id="TLD68641.1"/>
    </source>
</evidence>
<keyword evidence="3" id="KW-1185">Reference proteome</keyword>
<comment type="caution">
    <text evidence="2">The sequence shown here is derived from an EMBL/GenBank/DDBJ whole genome shotgun (WGS) entry which is preliminary data.</text>
</comment>
<name>A0A5R8K8L7_9BACT</name>
<evidence type="ECO:0000256" key="1">
    <source>
        <dbReference type="SAM" id="Phobius"/>
    </source>
</evidence>
<keyword evidence="1" id="KW-0472">Membrane</keyword>
<dbReference type="EMBL" id="VAUV01000021">
    <property type="protein sequence ID" value="TLD68641.1"/>
    <property type="molecule type" value="Genomic_DNA"/>
</dbReference>
<dbReference type="OrthoDB" id="187102at2"/>
<accession>A0A5R8K8L7</accession>
<reference evidence="2 3" key="1">
    <citation type="submission" date="2019-05" db="EMBL/GenBank/DDBJ databases">
        <title>Verrucobacter flavum gen. nov., sp. nov. a new member of the family Verrucomicrobiaceae.</title>
        <authorList>
            <person name="Szuroczki S."/>
            <person name="Abbaszade G."/>
            <person name="Szabo A."/>
            <person name="Felfoldi T."/>
            <person name="Schumann P."/>
            <person name="Boka K."/>
            <person name="Keki Z."/>
            <person name="Toumi M."/>
            <person name="Toth E."/>
        </authorList>
    </citation>
    <scope>NUCLEOTIDE SEQUENCE [LARGE SCALE GENOMIC DNA]</scope>
    <source>
        <strain evidence="2 3">MG-N-17</strain>
    </source>
</reference>
<evidence type="ECO:0000313" key="3">
    <source>
        <dbReference type="Proteomes" id="UP000306196"/>
    </source>
</evidence>
<organism evidence="2 3">
    <name type="scientific">Phragmitibacter flavus</name>
    <dbReference type="NCBI Taxonomy" id="2576071"/>
    <lineage>
        <taxon>Bacteria</taxon>
        <taxon>Pseudomonadati</taxon>
        <taxon>Verrucomicrobiota</taxon>
        <taxon>Verrucomicrobiia</taxon>
        <taxon>Verrucomicrobiales</taxon>
        <taxon>Verrucomicrobiaceae</taxon>
        <taxon>Phragmitibacter</taxon>
    </lineage>
</organism>
<feature type="transmembrane region" description="Helical" evidence="1">
    <location>
        <begin position="6"/>
        <end position="25"/>
    </location>
</feature>
<dbReference type="RefSeq" id="WP_138088395.1">
    <property type="nucleotide sequence ID" value="NZ_VAUV01000021.1"/>
</dbReference>
<keyword evidence="1" id="KW-1133">Transmembrane helix</keyword>
<sequence length="226" mass="25058">MIGYLLTFLAGILLGASALSLWLLLRFLGELKRARVVKASEVFAGAPGEKDLAALAAVGACKNRLRWSRELNPEWLLPLLDEIPRLVREIAEIYHPESPEPLLAPGLSHFTRATELAAADVTQFLQQRTIGRLVDVSAHKALRVWERGRGFVNHRTMQSLGKWYKRALPVWQVLSFKSPLTWASMAVNNVATRTLQPAIVDIVARRAVELYSGRVAASMGDGEVVK</sequence>
<dbReference type="Proteomes" id="UP000306196">
    <property type="component" value="Unassembled WGS sequence"/>
</dbReference>
<gene>
    <name evidence="2" type="ORF">FEM03_21610</name>
</gene>
<protein>
    <submittedName>
        <fullName evidence="2">Uncharacterized protein</fullName>
    </submittedName>
</protein>
<keyword evidence="1" id="KW-0812">Transmembrane</keyword>
<proteinExistence type="predicted"/>